<sequence length="85" mass="10067">MLALLPPDALGGRLRRYGVHRIYVMLNYECINFQLYLEICLIKYVTSAIYYKLHVTLTRLYRAFVWYPSTTKAPAPESDFIIECW</sequence>
<comment type="caution">
    <text evidence="1">The sequence shown here is derived from an EMBL/GenBank/DDBJ whole genome shotgun (WGS) entry which is preliminary data.</text>
</comment>
<keyword evidence="2" id="KW-1185">Reference proteome</keyword>
<reference evidence="1" key="1">
    <citation type="submission" date="2020-08" db="EMBL/GenBank/DDBJ databases">
        <title>Genome sequencing and assembly of the red palm weevil Rhynchophorus ferrugineus.</title>
        <authorList>
            <person name="Dias G.B."/>
            <person name="Bergman C.M."/>
            <person name="Manee M."/>
        </authorList>
    </citation>
    <scope>NUCLEOTIDE SEQUENCE</scope>
    <source>
        <strain evidence="1">AA-2017</strain>
        <tissue evidence="1">Whole larva</tissue>
    </source>
</reference>
<organism evidence="1 2">
    <name type="scientific">Rhynchophorus ferrugineus</name>
    <name type="common">Red palm weevil</name>
    <name type="synonym">Curculio ferrugineus</name>
    <dbReference type="NCBI Taxonomy" id="354439"/>
    <lineage>
        <taxon>Eukaryota</taxon>
        <taxon>Metazoa</taxon>
        <taxon>Ecdysozoa</taxon>
        <taxon>Arthropoda</taxon>
        <taxon>Hexapoda</taxon>
        <taxon>Insecta</taxon>
        <taxon>Pterygota</taxon>
        <taxon>Neoptera</taxon>
        <taxon>Endopterygota</taxon>
        <taxon>Coleoptera</taxon>
        <taxon>Polyphaga</taxon>
        <taxon>Cucujiformia</taxon>
        <taxon>Curculionidae</taxon>
        <taxon>Dryophthorinae</taxon>
        <taxon>Rhynchophorus</taxon>
    </lineage>
</organism>
<protein>
    <submittedName>
        <fullName evidence="1">Uncharacterized protein</fullName>
    </submittedName>
</protein>
<evidence type="ECO:0000313" key="1">
    <source>
        <dbReference type="EMBL" id="KAF7270311.1"/>
    </source>
</evidence>
<gene>
    <name evidence="1" type="ORF">GWI33_016712</name>
</gene>
<dbReference type="AlphaFoldDB" id="A0A834M330"/>
<dbReference type="Proteomes" id="UP000625711">
    <property type="component" value="Unassembled WGS sequence"/>
</dbReference>
<dbReference type="EMBL" id="JAACXV010014113">
    <property type="protein sequence ID" value="KAF7270311.1"/>
    <property type="molecule type" value="Genomic_DNA"/>
</dbReference>
<name>A0A834M330_RHYFE</name>
<evidence type="ECO:0000313" key="2">
    <source>
        <dbReference type="Proteomes" id="UP000625711"/>
    </source>
</evidence>
<accession>A0A834M330</accession>
<proteinExistence type="predicted"/>